<dbReference type="InterPro" id="IPR014721">
    <property type="entry name" value="Ribsml_uS5_D2-typ_fold_subgr"/>
</dbReference>
<evidence type="ECO:0000313" key="6">
    <source>
        <dbReference type="EMBL" id="OGI65050.1"/>
    </source>
</evidence>
<dbReference type="Pfam" id="PF00825">
    <property type="entry name" value="Ribonuclease_P"/>
    <property type="match status" value="1"/>
</dbReference>
<accession>A0A1F6V5R5</accession>
<dbReference type="AlphaFoldDB" id="A0A1F6V5R5"/>
<evidence type="ECO:0000256" key="4">
    <source>
        <dbReference type="ARBA" id="ARBA00022801"/>
    </source>
</evidence>
<keyword evidence="4" id="KW-0378">Hydrolase</keyword>
<sequence length="111" mass="12941">MLPKKNRASKKDLEGVFRKGLFLTSPNITFKYLKIKNNFSGTDKNFRISFIAPKAISKSAVKRNFLKRRGYRLFKKHIDSLPFPIVGAFIFNKNNVENLEDEIKKILNKIH</sequence>
<keyword evidence="3" id="KW-0255">Endonuclease</keyword>
<dbReference type="Proteomes" id="UP000177370">
    <property type="component" value="Unassembled WGS sequence"/>
</dbReference>
<evidence type="ECO:0000256" key="3">
    <source>
        <dbReference type="ARBA" id="ARBA00022759"/>
    </source>
</evidence>
<evidence type="ECO:0000256" key="2">
    <source>
        <dbReference type="ARBA" id="ARBA00022722"/>
    </source>
</evidence>
<evidence type="ECO:0000313" key="7">
    <source>
        <dbReference type="Proteomes" id="UP000177370"/>
    </source>
</evidence>
<keyword evidence="5" id="KW-0694">RNA-binding</keyword>
<dbReference type="EMBL" id="MFTP01000023">
    <property type="protein sequence ID" value="OGI65050.1"/>
    <property type="molecule type" value="Genomic_DNA"/>
</dbReference>
<dbReference type="InterPro" id="IPR020568">
    <property type="entry name" value="Ribosomal_Su5_D2-typ_SF"/>
</dbReference>
<name>A0A1F6V5R5_9BACT</name>
<organism evidence="6 7">
    <name type="scientific">Candidatus Nomurabacteria bacterium RIFCSPHIGHO2_01_FULL_40_24b</name>
    <dbReference type="NCBI Taxonomy" id="1801739"/>
    <lineage>
        <taxon>Bacteria</taxon>
        <taxon>Candidatus Nomuraibacteriota</taxon>
    </lineage>
</organism>
<dbReference type="SUPFAM" id="SSF54211">
    <property type="entry name" value="Ribosomal protein S5 domain 2-like"/>
    <property type="match status" value="1"/>
</dbReference>
<dbReference type="GO" id="GO:0000049">
    <property type="term" value="F:tRNA binding"/>
    <property type="evidence" value="ECO:0007669"/>
    <property type="project" value="InterPro"/>
</dbReference>
<keyword evidence="2" id="KW-0540">Nuclease</keyword>
<dbReference type="Gene3D" id="3.30.230.10">
    <property type="match status" value="1"/>
</dbReference>
<protein>
    <submittedName>
        <fullName evidence="6">Uncharacterized protein</fullName>
    </submittedName>
</protein>
<reference evidence="6 7" key="1">
    <citation type="journal article" date="2016" name="Nat. Commun.">
        <title>Thousands of microbial genomes shed light on interconnected biogeochemical processes in an aquifer system.</title>
        <authorList>
            <person name="Anantharaman K."/>
            <person name="Brown C.T."/>
            <person name="Hug L.A."/>
            <person name="Sharon I."/>
            <person name="Castelle C.J."/>
            <person name="Probst A.J."/>
            <person name="Thomas B.C."/>
            <person name="Singh A."/>
            <person name="Wilkins M.J."/>
            <person name="Karaoz U."/>
            <person name="Brodie E.L."/>
            <person name="Williams K.H."/>
            <person name="Hubbard S.S."/>
            <person name="Banfield J.F."/>
        </authorList>
    </citation>
    <scope>NUCLEOTIDE SEQUENCE [LARGE SCALE GENOMIC DNA]</scope>
</reference>
<comment type="caution">
    <text evidence="6">The sequence shown here is derived from an EMBL/GenBank/DDBJ whole genome shotgun (WGS) entry which is preliminary data.</text>
</comment>
<dbReference type="GO" id="GO:0004526">
    <property type="term" value="F:ribonuclease P activity"/>
    <property type="evidence" value="ECO:0007669"/>
    <property type="project" value="InterPro"/>
</dbReference>
<dbReference type="InterPro" id="IPR000100">
    <property type="entry name" value="RNase_P"/>
</dbReference>
<evidence type="ECO:0000256" key="1">
    <source>
        <dbReference type="ARBA" id="ARBA00022694"/>
    </source>
</evidence>
<evidence type="ECO:0000256" key="5">
    <source>
        <dbReference type="ARBA" id="ARBA00022884"/>
    </source>
</evidence>
<proteinExistence type="predicted"/>
<keyword evidence="1" id="KW-0819">tRNA processing</keyword>
<dbReference type="GO" id="GO:0008033">
    <property type="term" value="P:tRNA processing"/>
    <property type="evidence" value="ECO:0007669"/>
    <property type="project" value="UniProtKB-KW"/>
</dbReference>
<gene>
    <name evidence="6" type="ORF">A2647_01360</name>
</gene>